<keyword evidence="1" id="KW-0732">Signal</keyword>
<dbReference type="Proteomes" id="UP001589836">
    <property type="component" value="Unassembled WGS sequence"/>
</dbReference>
<name>A0ABV6LQH3_9BACI</name>
<protein>
    <recommendedName>
        <fullName evidence="4">DUF1002 domain-containing protein</fullName>
    </recommendedName>
</protein>
<sequence>MMYQTRKVIAMIVAMVMLTLPVSSAVSHVNAAELNDSLENQNQTTYTKNEVEQLLPLLEAIEEIPDDMLARGDAEEINNYFAEKGIETNVVKNARNVTAQDAIIAGSTSSKGYGTQGVWGCSLAIAEIIALNALPIAKITKIKKYIDALGGIKETAKLLVGATTVGEKTAAFSALVAELSGFTKVRNKCGF</sequence>
<dbReference type="RefSeq" id="WP_377348855.1">
    <property type="nucleotide sequence ID" value="NZ_JBHLTP010000011.1"/>
</dbReference>
<accession>A0ABV6LQH3</accession>
<evidence type="ECO:0000313" key="2">
    <source>
        <dbReference type="EMBL" id="MFC0524663.1"/>
    </source>
</evidence>
<comment type="caution">
    <text evidence="2">The sequence shown here is derived from an EMBL/GenBank/DDBJ whole genome shotgun (WGS) entry which is preliminary data.</text>
</comment>
<evidence type="ECO:0008006" key="4">
    <source>
        <dbReference type="Google" id="ProtNLM"/>
    </source>
</evidence>
<evidence type="ECO:0000256" key="1">
    <source>
        <dbReference type="SAM" id="SignalP"/>
    </source>
</evidence>
<evidence type="ECO:0000313" key="3">
    <source>
        <dbReference type="Proteomes" id="UP001589836"/>
    </source>
</evidence>
<dbReference type="EMBL" id="JBHLTP010000011">
    <property type="protein sequence ID" value="MFC0524663.1"/>
    <property type="molecule type" value="Genomic_DNA"/>
</dbReference>
<proteinExistence type="predicted"/>
<feature type="chain" id="PRO_5045690897" description="DUF1002 domain-containing protein" evidence="1">
    <location>
        <begin position="26"/>
        <end position="191"/>
    </location>
</feature>
<organism evidence="2 3">
    <name type="scientific">Pontibacillus salicampi</name>
    <dbReference type="NCBI Taxonomy" id="1449801"/>
    <lineage>
        <taxon>Bacteria</taxon>
        <taxon>Bacillati</taxon>
        <taxon>Bacillota</taxon>
        <taxon>Bacilli</taxon>
        <taxon>Bacillales</taxon>
        <taxon>Bacillaceae</taxon>
        <taxon>Pontibacillus</taxon>
    </lineage>
</organism>
<reference evidence="2 3" key="1">
    <citation type="submission" date="2024-09" db="EMBL/GenBank/DDBJ databases">
        <authorList>
            <person name="Sun Q."/>
            <person name="Mori K."/>
        </authorList>
    </citation>
    <scope>NUCLEOTIDE SEQUENCE [LARGE SCALE GENOMIC DNA]</scope>
    <source>
        <strain evidence="2 3">NCAIM B.02529</strain>
    </source>
</reference>
<gene>
    <name evidence="2" type="ORF">ACFFGV_13885</name>
</gene>
<feature type="signal peptide" evidence="1">
    <location>
        <begin position="1"/>
        <end position="25"/>
    </location>
</feature>
<keyword evidence="3" id="KW-1185">Reference proteome</keyword>